<feature type="repeat" description="WD" evidence="3">
    <location>
        <begin position="64"/>
        <end position="98"/>
    </location>
</feature>
<dbReference type="EMBL" id="UZAN01056542">
    <property type="protein sequence ID" value="VDP91304.1"/>
    <property type="molecule type" value="Genomic_DNA"/>
</dbReference>
<reference evidence="4 5" key="2">
    <citation type="submission" date="2018-11" db="EMBL/GenBank/DDBJ databases">
        <authorList>
            <consortium name="Pathogen Informatics"/>
        </authorList>
    </citation>
    <scope>NUCLEOTIDE SEQUENCE [LARGE SCALE GENOMIC DNA]</scope>
    <source>
        <strain evidence="4 5">Egypt</strain>
    </source>
</reference>
<keyword evidence="1 3" id="KW-0853">WD repeat</keyword>
<evidence type="ECO:0000313" key="4">
    <source>
        <dbReference type="EMBL" id="VDP91304.1"/>
    </source>
</evidence>
<dbReference type="AlphaFoldDB" id="A0A183B497"/>
<reference evidence="6" key="1">
    <citation type="submission" date="2016-06" db="UniProtKB">
        <authorList>
            <consortium name="WormBaseParasite"/>
        </authorList>
    </citation>
    <scope>IDENTIFICATION</scope>
</reference>
<dbReference type="PROSITE" id="PS50082">
    <property type="entry name" value="WD_REPEATS_2"/>
    <property type="match status" value="1"/>
</dbReference>
<dbReference type="PANTHER" id="PTHR44019:SF8">
    <property type="entry name" value="POC1 CENTRIOLAR PROTEIN HOMOLOG"/>
    <property type="match status" value="1"/>
</dbReference>
<dbReference type="Proteomes" id="UP000272942">
    <property type="component" value="Unassembled WGS sequence"/>
</dbReference>
<evidence type="ECO:0000256" key="1">
    <source>
        <dbReference type="ARBA" id="ARBA00022574"/>
    </source>
</evidence>
<dbReference type="OrthoDB" id="1932312at2759"/>
<protein>
    <submittedName>
        <fullName evidence="6">WD_REPEATS_REGION domain-containing protein</fullName>
    </submittedName>
</protein>
<sequence>MGGQKIATKTGAGAVNRLRFANTDNSRLALASSDGTISICSARPGGERGVLHVLFGGHEPASPITDVVWSFANDLLVSTALDGSVCLWDTEGGNLRRMYPASSVDVGPVLVCAFQPLNYNLLVVGGAWGRIQTLNLSTGKLIKKGRDQVHSTGYRTTKSMSLDSVKCTGQGCILALTFDQGSGTILWVGTDRGVIQSYSCQPATGHLTRCHHAPVLDVAIGWDETVLASADESGSVILWRHEELLPDHY</sequence>
<dbReference type="InterPro" id="IPR019775">
    <property type="entry name" value="WD40_repeat_CS"/>
</dbReference>
<proteinExistence type="predicted"/>
<evidence type="ECO:0000313" key="6">
    <source>
        <dbReference type="WBParaSite" id="ECPE_0001407201-mRNA-1"/>
    </source>
</evidence>
<dbReference type="PROSITE" id="PS00678">
    <property type="entry name" value="WD_REPEATS_1"/>
    <property type="match status" value="1"/>
</dbReference>
<gene>
    <name evidence="4" type="ORF">ECPE_LOCUS14032</name>
</gene>
<dbReference type="PANTHER" id="PTHR44019">
    <property type="entry name" value="WD REPEAT-CONTAINING PROTEIN 55"/>
    <property type="match status" value="1"/>
</dbReference>
<evidence type="ECO:0000256" key="2">
    <source>
        <dbReference type="ARBA" id="ARBA00022737"/>
    </source>
</evidence>
<dbReference type="Pfam" id="PF00400">
    <property type="entry name" value="WD40"/>
    <property type="match status" value="2"/>
</dbReference>
<dbReference type="Gene3D" id="2.130.10.10">
    <property type="entry name" value="YVTN repeat-like/Quinoprotein amine dehydrogenase"/>
    <property type="match status" value="2"/>
</dbReference>
<keyword evidence="2" id="KW-0677">Repeat</keyword>
<accession>A0A183B497</accession>
<dbReference type="WBParaSite" id="ECPE_0001407201-mRNA-1">
    <property type="protein sequence ID" value="ECPE_0001407201-mRNA-1"/>
    <property type="gene ID" value="ECPE_0001407201"/>
</dbReference>
<dbReference type="InterPro" id="IPR001680">
    <property type="entry name" value="WD40_rpt"/>
</dbReference>
<dbReference type="InterPro" id="IPR015943">
    <property type="entry name" value="WD40/YVTN_repeat-like_dom_sf"/>
</dbReference>
<dbReference type="InterPro" id="IPR036322">
    <property type="entry name" value="WD40_repeat_dom_sf"/>
</dbReference>
<name>A0A183B497_9TREM</name>
<evidence type="ECO:0000256" key="3">
    <source>
        <dbReference type="PROSITE-ProRule" id="PRU00221"/>
    </source>
</evidence>
<organism evidence="6">
    <name type="scientific">Echinostoma caproni</name>
    <dbReference type="NCBI Taxonomy" id="27848"/>
    <lineage>
        <taxon>Eukaryota</taxon>
        <taxon>Metazoa</taxon>
        <taxon>Spiralia</taxon>
        <taxon>Lophotrochozoa</taxon>
        <taxon>Platyhelminthes</taxon>
        <taxon>Trematoda</taxon>
        <taxon>Digenea</taxon>
        <taxon>Plagiorchiida</taxon>
        <taxon>Echinostomata</taxon>
        <taxon>Echinostomatoidea</taxon>
        <taxon>Echinostomatidae</taxon>
        <taxon>Echinostoma</taxon>
    </lineage>
</organism>
<dbReference type="InterPro" id="IPR050505">
    <property type="entry name" value="WDR55/POC1"/>
</dbReference>
<dbReference type="SUPFAM" id="SSF50978">
    <property type="entry name" value="WD40 repeat-like"/>
    <property type="match status" value="1"/>
</dbReference>
<evidence type="ECO:0000313" key="5">
    <source>
        <dbReference type="Proteomes" id="UP000272942"/>
    </source>
</evidence>
<keyword evidence="5" id="KW-1185">Reference proteome</keyword>
<dbReference type="SMART" id="SM00320">
    <property type="entry name" value="WD40"/>
    <property type="match status" value="3"/>
</dbReference>